<protein>
    <submittedName>
        <fullName evidence="1">Uncharacterized protein</fullName>
    </submittedName>
</protein>
<feature type="non-terminal residue" evidence="1">
    <location>
        <position position="57"/>
    </location>
</feature>
<dbReference type="AlphaFoldDB" id="A0A4Y2RC03"/>
<evidence type="ECO:0000313" key="1">
    <source>
        <dbReference type="EMBL" id="GBN72986.1"/>
    </source>
</evidence>
<sequence>MHLLRVREEELNVHSAYDDHEFECGAVRLQRDMSLKIYSHPCFAERLWFLCEITTGT</sequence>
<evidence type="ECO:0000313" key="3">
    <source>
        <dbReference type="Proteomes" id="UP000499080"/>
    </source>
</evidence>
<organism evidence="1 3">
    <name type="scientific">Araneus ventricosus</name>
    <name type="common">Orbweaver spider</name>
    <name type="synonym">Epeira ventricosa</name>
    <dbReference type="NCBI Taxonomy" id="182803"/>
    <lineage>
        <taxon>Eukaryota</taxon>
        <taxon>Metazoa</taxon>
        <taxon>Ecdysozoa</taxon>
        <taxon>Arthropoda</taxon>
        <taxon>Chelicerata</taxon>
        <taxon>Arachnida</taxon>
        <taxon>Araneae</taxon>
        <taxon>Araneomorphae</taxon>
        <taxon>Entelegynae</taxon>
        <taxon>Araneoidea</taxon>
        <taxon>Araneidae</taxon>
        <taxon>Araneus</taxon>
    </lineage>
</organism>
<evidence type="ECO:0000313" key="2">
    <source>
        <dbReference type="EMBL" id="GBN76060.1"/>
    </source>
</evidence>
<gene>
    <name evidence="1" type="ORF">AVEN_167496_1</name>
    <name evidence="2" type="ORF">AVEN_212278_1</name>
</gene>
<keyword evidence="3" id="KW-1185">Reference proteome</keyword>
<comment type="caution">
    <text evidence="1">The sequence shown here is derived from an EMBL/GenBank/DDBJ whole genome shotgun (WGS) entry which is preliminary data.</text>
</comment>
<accession>A0A4Y2RC03</accession>
<reference evidence="1 3" key="1">
    <citation type="journal article" date="2019" name="Sci. Rep.">
        <title>Orb-weaving spider Araneus ventricosus genome elucidates the spidroin gene catalogue.</title>
        <authorList>
            <person name="Kono N."/>
            <person name="Nakamura H."/>
            <person name="Ohtoshi R."/>
            <person name="Moran D.A.P."/>
            <person name="Shinohara A."/>
            <person name="Yoshida Y."/>
            <person name="Fujiwara M."/>
            <person name="Mori M."/>
            <person name="Tomita M."/>
            <person name="Arakawa K."/>
        </authorList>
    </citation>
    <scope>NUCLEOTIDE SEQUENCE [LARGE SCALE GENOMIC DNA]</scope>
</reference>
<dbReference type="Proteomes" id="UP000499080">
    <property type="component" value="Unassembled WGS sequence"/>
</dbReference>
<proteinExistence type="predicted"/>
<name>A0A4Y2RC03_ARAVE</name>
<dbReference type="EMBL" id="BGPR01016439">
    <property type="protein sequence ID" value="GBN72986.1"/>
    <property type="molecule type" value="Genomic_DNA"/>
</dbReference>
<dbReference type="EMBL" id="BGPR01017412">
    <property type="protein sequence ID" value="GBN76060.1"/>
    <property type="molecule type" value="Genomic_DNA"/>
</dbReference>